<dbReference type="EMBL" id="LT629706">
    <property type="protein sequence ID" value="SDO00139.1"/>
    <property type="molecule type" value="Genomic_DNA"/>
</dbReference>
<reference evidence="2 3" key="1">
    <citation type="submission" date="2016-10" db="EMBL/GenBank/DDBJ databases">
        <authorList>
            <person name="Varghese N."/>
            <person name="Submissions S."/>
        </authorList>
    </citation>
    <scope>NUCLEOTIDE SEQUENCE [LARGE SCALE GENOMIC DNA]</scope>
    <source>
        <strain evidence="2 3">BS2776</strain>
    </source>
</reference>
<dbReference type="InterPro" id="IPR010888">
    <property type="entry name" value="CblD"/>
</dbReference>
<accession>A0ABY0RFU3</accession>
<feature type="chain" id="PRO_5045463631" evidence="1">
    <location>
        <begin position="26"/>
        <end position="383"/>
    </location>
</feature>
<keyword evidence="1" id="KW-0732">Signal</keyword>
<evidence type="ECO:0000313" key="2">
    <source>
        <dbReference type="EMBL" id="SDO00139.1"/>
    </source>
</evidence>
<organism evidence="2 3">
    <name type="scientific">Pseudomonas poae</name>
    <dbReference type="NCBI Taxonomy" id="200451"/>
    <lineage>
        <taxon>Bacteria</taxon>
        <taxon>Pseudomonadati</taxon>
        <taxon>Pseudomonadota</taxon>
        <taxon>Gammaproteobacteria</taxon>
        <taxon>Pseudomonadales</taxon>
        <taxon>Pseudomonadaceae</taxon>
        <taxon>Pseudomonas</taxon>
    </lineage>
</organism>
<dbReference type="Gene3D" id="2.60.40.2520">
    <property type="entry name" value="CFA/I fimbrial subunit E, adhesin domain"/>
    <property type="match status" value="1"/>
</dbReference>
<proteinExistence type="predicted"/>
<sequence>MKPSRNPIKISLSILLFLYSIACLAKVSPPSIPVTNRTDTKTTSIYKDLATDISIWSNVSGGKGSINSTPQPTDDYNYYSRMSWACTSSSDKTFGACATAPVWAAGSTETPIDIEFTEKKTGIKQVLSLSGYNVKANYNDIPVIARKNIYDAVGGDGTAQSLLSIYISKQQLEKLPIGGTWKASLVLNQWRWDPNVKVAKWTANITLNVIDRNNIQIYLPNYNTASPTVDLKLKSTPGAHNDPTLSGNVSIDACLYDGYNAQSNHYYIIISDPNSKDKGFYITNKIINPNPKFSNTIPYQVWVSTPVEPSIASKQVLSNQPFVLANVAQSTPQLVTLPNVPKPVYCTPWLINLKTANIKQKNQASGRYQGSLHLKFTVPSSSL</sequence>
<keyword evidence="3" id="KW-1185">Reference proteome</keyword>
<dbReference type="Proteomes" id="UP000181903">
    <property type="component" value="Chromosome I"/>
</dbReference>
<gene>
    <name evidence="2" type="ORF">SAMN04490208_2199</name>
</gene>
<name>A0ABY0RFU3_9PSED</name>
<protein>
    <submittedName>
        <fullName evidence="2">CblD like pilus biogenesis initiator</fullName>
    </submittedName>
</protein>
<evidence type="ECO:0000256" key="1">
    <source>
        <dbReference type="SAM" id="SignalP"/>
    </source>
</evidence>
<dbReference type="RefSeq" id="WP_082630303.1">
    <property type="nucleotide sequence ID" value="NZ_JYLI01000003.1"/>
</dbReference>
<feature type="signal peptide" evidence="1">
    <location>
        <begin position="1"/>
        <end position="25"/>
    </location>
</feature>
<dbReference type="InterPro" id="IPR043037">
    <property type="entry name" value="CfaE_adhesin"/>
</dbReference>
<dbReference type="Pfam" id="PF07434">
    <property type="entry name" value="CblD"/>
    <property type="match status" value="1"/>
</dbReference>
<evidence type="ECO:0000313" key="3">
    <source>
        <dbReference type="Proteomes" id="UP000181903"/>
    </source>
</evidence>
<dbReference type="Gene3D" id="2.60.40.2040">
    <property type="entry name" value="CFA/I fimbrial subunit E, pilin domain"/>
    <property type="match status" value="1"/>
</dbReference>